<dbReference type="STRING" id="1121306.SAMN02745196_01964"/>
<dbReference type="PANTHER" id="PTHR43685">
    <property type="entry name" value="GLYCOSYLTRANSFERASE"/>
    <property type="match status" value="1"/>
</dbReference>
<dbReference type="InterPro" id="IPR050834">
    <property type="entry name" value="Glycosyltransf_2"/>
</dbReference>
<dbReference type="AlphaFoldDB" id="A0A1M5X348"/>
<reference evidence="2 3" key="1">
    <citation type="submission" date="2016-11" db="EMBL/GenBank/DDBJ databases">
        <authorList>
            <person name="Jaros S."/>
            <person name="Januszkiewicz K."/>
            <person name="Wedrychowicz H."/>
        </authorList>
    </citation>
    <scope>NUCLEOTIDE SEQUENCE [LARGE SCALE GENOMIC DNA]</scope>
    <source>
        <strain evidence="2 3">DSM 3089</strain>
    </source>
</reference>
<dbReference type="GO" id="GO:0016740">
    <property type="term" value="F:transferase activity"/>
    <property type="evidence" value="ECO:0007669"/>
    <property type="project" value="UniProtKB-KW"/>
</dbReference>
<dbReference type="CDD" id="cd00761">
    <property type="entry name" value="Glyco_tranf_GTA_type"/>
    <property type="match status" value="1"/>
</dbReference>
<protein>
    <submittedName>
        <fullName evidence="2">Glycosyltransferase involved in cell wall bisynthesis</fullName>
    </submittedName>
</protein>
<dbReference type="EMBL" id="FQXP01000007">
    <property type="protein sequence ID" value="SHH94265.1"/>
    <property type="molecule type" value="Genomic_DNA"/>
</dbReference>
<organism evidence="2 3">
    <name type="scientific">Clostridium collagenovorans DSM 3089</name>
    <dbReference type="NCBI Taxonomy" id="1121306"/>
    <lineage>
        <taxon>Bacteria</taxon>
        <taxon>Bacillati</taxon>
        <taxon>Bacillota</taxon>
        <taxon>Clostridia</taxon>
        <taxon>Eubacteriales</taxon>
        <taxon>Clostridiaceae</taxon>
        <taxon>Clostridium</taxon>
    </lineage>
</organism>
<evidence type="ECO:0000259" key="1">
    <source>
        <dbReference type="Pfam" id="PF00535"/>
    </source>
</evidence>
<proteinExistence type="predicted"/>
<sequence>MVDVSIIMPVYNSEKYLEDAIESILAQTYLNFELILVDDGSTDNSAQICNQYMNKDKRVKVIHQKNMGISGARNTGLSNSIGEYIVFADNDDRFLPTLLEDNIKLIKEENADVVKFSVRYLKIDDTFTTEEVYKYHLSDGVYDKGYLISNYDALRRRGVFTFVWNMIVKKSLIQKNNIIFDERIKFGGEDNKFNYELFKNVNKLVCNSKAYYIHYRRVSHSTVVKFNINKAESSILIVDAEKSIVDSLGIDKSIWYKYLVEYISFIVNIIFDNRNTMSFRERVNYLEEVKRLNQFNIDINTKEILRIECSTKYNITTLLMLQGKYRLLDYLLRSYKKIRRQQ</sequence>
<feature type="domain" description="Glycosyltransferase 2-like" evidence="1">
    <location>
        <begin position="5"/>
        <end position="130"/>
    </location>
</feature>
<accession>A0A1M5X348</accession>
<dbReference type="OrthoDB" id="9807674at2"/>
<dbReference type="RefSeq" id="WP_072831852.1">
    <property type="nucleotide sequence ID" value="NZ_FQXP01000007.1"/>
</dbReference>
<dbReference type="InterPro" id="IPR001173">
    <property type="entry name" value="Glyco_trans_2-like"/>
</dbReference>
<evidence type="ECO:0000313" key="3">
    <source>
        <dbReference type="Proteomes" id="UP000184526"/>
    </source>
</evidence>
<dbReference type="Pfam" id="PF00535">
    <property type="entry name" value="Glycos_transf_2"/>
    <property type="match status" value="1"/>
</dbReference>
<name>A0A1M5X348_9CLOT</name>
<dbReference type="SUPFAM" id="SSF53448">
    <property type="entry name" value="Nucleotide-diphospho-sugar transferases"/>
    <property type="match status" value="1"/>
</dbReference>
<dbReference type="Gene3D" id="3.90.550.10">
    <property type="entry name" value="Spore Coat Polysaccharide Biosynthesis Protein SpsA, Chain A"/>
    <property type="match status" value="1"/>
</dbReference>
<dbReference type="InterPro" id="IPR029044">
    <property type="entry name" value="Nucleotide-diphossugar_trans"/>
</dbReference>
<keyword evidence="3" id="KW-1185">Reference proteome</keyword>
<dbReference type="PANTHER" id="PTHR43685:SF2">
    <property type="entry name" value="GLYCOSYLTRANSFERASE 2-LIKE DOMAIN-CONTAINING PROTEIN"/>
    <property type="match status" value="1"/>
</dbReference>
<keyword evidence="2" id="KW-0808">Transferase</keyword>
<gene>
    <name evidence="2" type="ORF">SAMN02745196_01964</name>
</gene>
<dbReference type="Proteomes" id="UP000184526">
    <property type="component" value="Unassembled WGS sequence"/>
</dbReference>
<evidence type="ECO:0000313" key="2">
    <source>
        <dbReference type="EMBL" id="SHH94265.1"/>
    </source>
</evidence>